<name>A0A4V6A2X1_STECR</name>
<accession>A0A4V6A2X1</accession>
<comment type="caution">
    <text evidence="1">The sequence shown here is derived from an EMBL/GenBank/DDBJ whole genome shotgun (WGS) entry which is preliminary data.</text>
</comment>
<sequence length="99" mass="11818">MRVRMTRFDVICTRGFQEFRWSSALQKAVFVVKRRDEELARSRGRRFEWLPTTKRKILNWEKAPAQRSTIGDQRFRKVAGDPRWSCDTCRVRRNVAISG</sequence>
<dbReference type="Proteomes" id="UP000298663">
    <property type="component" value="Unassembled WGS sequence"/>
</dbReference>
<dbReference type="AlphaFoldDB" id="A0A4V6A2X1"/>
<organism evidence="1 2">
    <name type="scientific">Steinernema carpocapsae</name>
    <name type="common">Entomopathogenic nematode</name>
    <dbReference type="NCBI Taxonomy" id="34508"/>
    <lineage>
        <taxon>Eukaryota</taxon>
        <taxon>Metazoa</taxon>
        <taxon>Ecdysozoa</taxon>
        <taxon>Nematoda</taxon>
        <taxon>Chromadorea</taxon>
        <taxon>Rhabditida</taxon>
        <taxon>Tylenchina</taxon>
        <taxon>Panagrolaimomorpha</taxon>
        <taxon>Strongyloidoidea</taxon>
        <taxon>Steinernematidae</taxon>
        <taxon>Steinernema</taxon>
    </lineage>
</organism>
<evidence type="ECO:0000313" key="2">
    <source>
        <dbReference type="Proteomes" id="UP000298663"/>
    </source>
</evidence>
<gene>
    <name evidence="1" type="ORF">L596_014765</name>
</gene>
<reference evidence="1 2" key="2">
    <citation type="journal article" date="2019" name="G3 (Bethesda)">
        <title>Hybrid Assembly of the Genome of the Entomopathogenic Nematode Steinernema carpocapsae Identifies the X-Chromosome.</title>
        <authorList>
            <person name="Serra L."/>
            <person name="Macchietto M."/>
            <person name="Macias-Munoz A."/>
            <person name="McGill C.J."/>
            <person name="Rodriguez I.M."/>
            <person name="Rodriguez B."/>
            <person name="Murad R."/>
            <person name="Mortazavi A."/>
        </authorList>
    </citation>
    <scope>NUCLEOTIDE SEQUENCE [LARGE SCALE GENOMIC DNA]</scope>
    <source>
        <strain evidence="1 2">ALL</strain>
    </source>
</reference>
<proteinExistence type="predicted"/>
<reference evidence="1 2" key="1">
    <citation type="journal article" date="2015" name="Genome Biol.">
        <title>Comparative genomics of Steinernema reveals deeply conserved gene regulatory networks.</title>
        <authorList>
            <person name="Dillman A.R."/>
            <person name="Macchietto M."/>
            <person name="Porter C.F."/>
            <person name="Rogers A."/>
            <person name="Williams B."/>
            <person name="Antoshechkin I."/>
            <person name="Lee M.M."/>
            <person name="Goodwin Z."/>
            <person name="Lu X."/>
            <person name="Lewis E.E."/>
            <person name="Goodrich-Blair H."/>
            <person name="Stock S.P."/>
            <person name="Adams B.J."/>
            <person name="Sternberg P.W."/>
            <person name="Mortazavi A."/>
        </authorList>
    </citation>
    <scope>NUCLEOTIDE SEQUENCE [LARGE SCALE GENOMIC DNA]</scope>
    <source>
        <strain evidence="1 2">ALL</strain>
    </source>
</reference>
<evidence type="ECO:0000313" key="1">
    <source>
        <dbReference type="EMBL" id="TKR80745.1"/>
    </source>
</evidence>
<dbReference type="EMBL" id="AZBU02000004">
    <property type="protein sequence ID" value="TKR80745.1"/>
    <property type="molecule type" value="Genomic_DNA"/>
</dbReference>
<protein>
    <submittedName>
        <fullName evidence="1">Uncharacterized protein</fullName>
    </submittedName>
</protein>
<keyword evidence="2" id="KW-1185">Reference proteome</keyword>